<dbReference type="GO" id="GO:1901135">
    <property type="term" value="P:carbohydrate derivative metabolic process"/>
    <property type="evidence" value="ECO:0007669"/>
    <property type="project" value="InterPro"/>
</dbReference>
<dbReference type="InterPro" id="IPR035474">
    <property type="entry name" value="SIS_Kpsf"/>
</dbReference>
<dbReference type="Gene3D" id="3.10.580.10">
    <property type="entry name" value="CBS-domain"/>
    <property type="match status" value="1"/>
</dbReference>
<dbReference type="InterPro" id="IPR046342">
    <property type="entry name" value="CBS_dom_sf"/>
</dbReference>
<dbReference type="PROSITE" id="PS51371">
    <property type="entry name" value="CBS"/>
    <property type="match status" value="1"/>
</dbReference>
<comment type="caution">
    <text evidence="6">The sequence shown here is derived from an EMBL/GenBank/DDBJ whole genome shotgun (WGS) entry which is preliminary data.</text>
</comment>
<dbReference type="AlphaFoldDB" id="A0A0F9Q5X2"/>
<gene>
    <name evidence="6" type="ORF">LCGC14_1054630</name>
</gene>
<dbReference type="Pfam" id="PF01380">
    <property type="entry name" value="SIS"/>
    <property type="match status" value="1"/>
</dbReference>
<dbReference type="PANTHER" id="PTHR42745:SF1">
    <property type="entry name" value="ARABINOSE 5-PHOSPHATE ISOMERASE KDSD"/>
    <property type="match status" value="1"/>
</dbReference>
<dbReference type="InterPro" id="IPR004800">
    <property type="entry name" value="KdsD/KpsF-type"/>
</dbReference>
<dbReference type="Gene3D" id="3.40.50.10490">
    <property type="entry name" value="Glucose-6-phosphate isomerase like protein, domain 1"/>
    <property type="match status" value="1"/>
</dbReference>
<dbReference type="SUPFAM" id="SSF53697">
    <property type="entry name" value="SIS domain"/>
    <property type="match status" value="1"/>
</dbReference>
<dbReference type="PROSITE" id="PS51464">
    <property type="entry name" value="SIS"/>
    <property type="match status" value="1"/>
</dbReference>
<dbReference type="GO" id="GO:0097367">
    <property type="term" value="F:carbohydrate derivative binding"/>
    <property type="evidence" value="ECO:0007669"/>
    <property type="project" value="InterPro"/>
</dbReference>
<dbReference type="InterPro" id="IPR000644">
    <property type="entry name" value="CBS_dom"/>
</dbReference>
<name>A0A0F9Q5X2_9ZZZZ</name>
<keyword evidence="3" id="KW-0129">CBS domain</keyword>
<comment type="similarity">
    <text evidence="1">Belongs to the SIS family. GutQ/KpsF subfamily.</text>
</comment>
<evidence type="ECO:0000256" key="1">
    <source>
        <dbReference type="ARBA" id="ARBA00008165"/>
    </source>
</evidence>
<dbReference type="NCBIfam" id="TIGR00393">
    <property type="entry name" value="kpsF"/>
    <property type="match status" value="1"/>
</dbReference>
<dbReference type="EMBL" id="LAZR01004431">
    <property type="protein sequence ID" value="KKN08646.1"/>
    <property type="molecule type" value="Genomic_DNA"/>
</dbReference>
<reference evidence="6" key="1">
    <citation type="journal article" date="2015" name="Nature">
        <title>Complex archaea that bridge the gap between prokaryotes and eukaryotes.</title>
        <authorList>
            <person name="Spang A."/>
            <person name="Saw J.H."/>
            <person name="Jorgensen S.L."/>
            <person name="Zaremba-Niedzwiedzka K."/>
            <person name="Martijn J."/>
            <person name="Lind A.E."/>
            <person name="van Eijk R."/>
            <person name="Schleper C."/>
            <person name="Guy L."/>
            <person name="Ettema T.J."/>
        </authorList>
    </citation>
    <scope>NUCLEOTIDE SEQUENCE</scope>
</reference>
<sequence>MDKLFQRFQSTLTAEIKALEKTKLFIRKHSVVFTVEKLHESHRLGGTIITTAIGKCIPIAEKMAATLSSYGFKSFFLHPTEALHGDMGKLKEHDFFIIFSKSGHTQELLNLQPVLNCYKRVLITNNSNSYLINDGAILQIHVDDEGDGLNLAPMASTTAMLAVADGLCSALIEATGKTKEDFAKNHPGGSLGKQLLCTVNDLMETDPEYLPILETDTSETRINFFDLLMAFSTSRYGAVFIVEDEKLWGIFTDGDLRREIKKHPTNLIPIDKKEFTHPPRTTTKDTLAIDALKLMEQESRVTVLPVVDDQNHLIGVIHIHDLIKAGIM</sequence>
<keyword evidence="2" id="KW-0677">Repeat</keyword>
<feature type="domain" description="SIS" evidence="5">
    <location>
        <begin position="38"/>
        <end position="177"/>
    </location>
</feature>
<dbReference type="CDD" id="cd05014">
    <property type="entry name" value="SIS_Kpsf"/>
    <property type="match status" value="1"/>
</dbReference>
<proteinExistence type="inferred from homology"/>
<dbReference type="CDD" id="cd04604">
    <property type="entry name" value="CBS_pair_SIS_assoc"/>
    <property type="match status" value="1"/>
</dbReference>
<evidence type="ECO:0000313" key="6">
    <source>
        <dbReference type="EMBL" id="KKN08646.1"/>
    </source>
</evidence>
<dbReference type="GO" id="GO:0005975">
    <property type="term" value="P:carbohydrate metabolic process"/>
    <property type="evidence" value="ECO:0007669"/>
    <property type="project" value="InterPro"/>
</dbReference>
<protein>
    <submittedName>
        <fullName evidence="6">Uncharacterized protein</fullName>
    </submittedName>
</protein>
<dbReference type="InterPro" id="IPR046348">
    <property type="entry name" value="SIS_dom_sf"/>
</dbReference>
<evidence type="ECO:0000256" key="2">
    <source>
        <dbReference type="ARBA" id="ARBA00022737"/>
    </source>
</evidence>
<dbReference type="InterPro" id="IPR050986">
    <property type="entry name" value="GutQ/KpsF_isomerases"/>
</dbReference>
<evidence type="ECO:0000259" key="4">
    <source>
        <dbReference type="PROSITE" id="PS51371"/>
    </source>
</evidence>
<accession>A0A0F9Q5X2</accession>
<evidence type="ECO:0000259" key="5">
    <source>
        <dbReference type="PROSITE" id="PS51464"/>
    </source>
</evidence>
<dbReference type="PANTHER" id="PTHR42745">
    <property type="match status" value="1"/>
</dbReference>
<evidence type="ECO:0000256" key="3">
    <source>
        <dbReference type="ARBA" id="ARBA00023122"/>
    </source>
</evidence>
<feature type="domain" description="CBS" evidence="4">
    <location>
        <begin position="275"/>
        <end position="328"/>
    </location>
</feature>
<dbReference type="Pfam" id="PF00571">
    <property type="entry name" value="CBS"/>
    <property type="match status" value="2"/>
</dbReference>
<dbReference type="SMART" id="SM00116">
    <property type="entry name" value="CBS"/>
    <property type="match status" value="2"/>
</dbReference>
<organism evidence="6">
    <name type="scientific">marine sediment metagenome</name>
    <dbReference type="NCBI Taxonomy" id="412755"/>
    <lineage>
        <taxon>unclassified sequences</taxon>
        <taxon>metagenomes</taxon>
        <taxon>ecological metagenomes</taxon>
    </lineage>
</organism>
<dbReference type="GO" id="GO:0016853">
    <property type="term" value="F:isomerase activity"/>
    <property type="evidence" value="ECO:0007669"/>
    <property type="project" value="InterPro"/>
</dbReference>
<dbReference type="InterPro" id="IPR001347">
    <property type="entry name" value="SIS_dom"/>
</dbReference>